<evidence type="ECO:0000313" key="4">
    <source>
        <dbReference type="EMBL" id="KAJ8908062.1"/>
    </source>
</evidence>
<evidence type="ECO:0000313" key="5">
    <source>
        <dbReference type="Proteomes" id="UP001157974"/>
    </source>
</evidence>
<feature type="compositionally biased region" description="Basic and acidic residues" evidence="3">
    <location>
        <begin position="166"/>
        <end position="177"/>
    </location>
</feature>
<evidence type="ECO:0000256" key="3">
    <source>
        <dbReference type="SAM" id="MobiDB-lite"/>
    </source>
</evidence>
<keyword evidence="5" id="KW-1185">Reference proteome</keyword>
<organism evidence="4 5">
    <name type="scientific">Rhodosorus marinus</name>
    <dbReference type="NCBI Taxonomy" id="101924"/>
    <lineage>
        <taxon>Eukaryota</taxon>
        <taxon>Rhodophyta</taxon>
        <taxon>Stylonematophyceae</taxon>
        <taxon>Stylonematales</taxon>
        <taxon>Stylonemataceae</taxon>
        <taxon>Rhodosorus</taxon>
    </lineage>
</organism>
<feature type="region of interest" description="Disordered" evidence="3">
    <location>
        <begin position="30"/>
        <end position="317"/>
    </location>
</feature>
<dbReference type="InterPro" id="IPR013256">
    <property type="entry name" value="Chromatin_SPT2"/>
</dbReference>
<feature type="compositionally biased region" description="Acidic residues" evidence="3">
    <location>
        <begin position="178"/>
        <end position="210"/>
    </location>
</feature>
<comment type="caution">
    <text evidence="4">The sequence shown here is derived from an EMBL/GenBank/DDBJ whole genome shotgun (WGS) entry which is preliminary data.</text>
</comment>
<feature type="compositionally biased region" description="Basic and acidic residues" evidence="3">
    <location>
        <begin position="132"/>
        <end position="159"/>
    </location>
</feature>
<comment type="similarity">
    <text evidence="1">Belongs to the SPT2 family.</text>
</comment>
<gene>
    <name evidence="4" type="ORF">NDN08_008159</name>
</gene>
<feature type="compositionally biased region" description="Basic and acidic residues" evidence="3">
    <location>
        <begin position="86"/>
        <end position="115"/>
    </location>
</feature>
<feature type="compositionally biased region" description="Basic and acidic residues" evidence="3">
    <location>
        <begin position="30"/>
        <end position="49"/>
    </location>
</feature>
<evidence type="ECO:0000256" key="2">
    <source>
        <dbReference type="ARBA" id="ARBA00023054"/>
    </source>
</evidence>
<dbReference type="SMART" id="SM00784">
    <property type="entry name" value="SPT2"/>
    <property type="match status" value="1"/>
</dbReference>
<reference evidence="4 5" key="1">
    <citation type="journal article" date="2023" name="Nat. Commun.">
        <title>Origin of minicircular mitochondrial genomes in red algae.</title>
        <authorList>
            <person name="Lee Y."/>
            <person name="Cho C.H."/>
            <person name="Lee Y.M."/>
            <person name="Park S.I."/>
            <person name="Yang J.H."/>
            <person name="West J.A."/>
            <person name="Bhattacharya D."/>
            <person name="Yoon H.S."/>
        </authorList>
    </citation>
    <scope>NUCLEOTIDE SEQUENCE [LARGE SCALE GENOMIC DNA]</scope>
    <source>
        <strain evidence="4 5">CCMP1338</strain>
        <tissue evidence="4">Whole cell</tissue>
    </source>
</reference>
<evidence type="ECO:0000256" key="1">
    <source>
        <dbReference type="ARBA" id="ARBA00006461"/>
    </source>
</evidence>
<keyword evidence="2" id="KW-0175">Coiled coil</keyword>
<dbReference type="AlphaFoldDB" id="A0AAV8V3I7"/>
<dbReference type="EMBL" id="JAMWBK010000002">
    <property type="protein sequence ID" value="KAJ8908062.1"/>
    <property type="molecule type" value="Genomic_DNA"/>
</dbReference>
<name>A0AAV8V3I7_9RHOD</name>
<feature type="compositionally biased region" description="Acidic residues" evidence="3">
    <location>
        <begin position="256"/>
        <end position="276"/>
    </location>
</feature>
<feature type="compositionally biased region" description="Basic and acidic residues" evidence="3">
    <location>
        <begin position="280"/>
        <end position="305"/>
    </location>
</feature>
<protein>
    <submittedName>
        <fullName evidence="4">Uncharacterized protein</fullName>
    </submittedName>
</protein>
<feature type="compositionally biased region" description="Basic residues" evidence="3">
    <location>
        <begin position="306"/>
        <end position="317"/>
    </location>
</feature>
<accession>A0AAV8V3I7</accession>
<feature type="compositionally biased region" description="Low complexity" evidence="3">
    <location>
        <begin position="76"/>
        <end position="85"/>
    </location>
</feature>
<sequence>MGKKKSSALDYGDLFGENGFNVEALERAKAKEAAAQKKRAELRREELRKKQLQRKQGSAPRPSRPFVSEGRSGLSLKAEQAQLKAQEARRKLEEKKRHKEEKMQLANMKPKDVRASSKHKSSWEKIQGTIDPKSRPRKDDTRARKKAPMEKRPRKEMVHIRNQKQSKREQKRGREVYSDEEVSEGVDEDIYDEDEYDSEDDGFIVDDLDDGGYSRRPQGLKKKQRAYANNDDEEDPNDWRAEMAKVVGRRRRRFSDDDDLDDDEDEDEDEDEDDGGFESVMREEERSAKLAKLEDRRELAAENERKRRKALRMKNRR</sequence>
<dbReference type="Proteomes" id="UP001157974">
    <property type="component" value="Unassembled WGS sequence"/>
</dbReference>
<proteinExistence type="inferred from homology"/>